<keyword evidence="2" id="KW-1185">Reference proteome</keyword>
<dbReference type="PANTHER" id="PTHR35126">
    <property type="entry name" value="SLR0598 PROTEIN"/>
    <property type="match status" value="1"/>
</dbReference>
<reference evidence="1 2" key="1">
    <citation type="journal article" date="2010" name="Plant Cell">
        <title>The Chlorella variabilis NC64A genome reveals adaptation to photosymbiosis, coevolution with viruses, and cryptic sex.</title>
        <authorList>
            <person name="Blanc G."/>
            <person name="Duncan G."/>
            <person name="Agarkova I."/>
            <person name="Borodovsky M."/>
            <person name="Gurnon J."/>
            <person name="Kuo A."/>
            <person name="Lindquist E."/>
            <person name="Lucas S."/>
            <person name="Pangilinan J."/>
            <person name="Polle J."/>
            <person name="Salamov A."/>
            <person name="Terry A."/>
            <person name="Yamada T."/>
            <person name="Dunigan D.D."/>
            <person name="Grigoriev I.V."/>
            <person name="Claverie J.M."/>
            <person name="Van Etten J.L."/>
        </authorList>
    </citation>
    <scope>NUCLEOTIDE SEQUENCE [LARGE SCALE GENOMIC DNA]</scope>
    <source>
        <strain evidence="1 2">NC64A</strain>
    </source>
</reference>
<dbReference type="Proteomes" id="UP000008141">
    <property type="component" value="Unassembled WGS sequence"/>
</dbReference>
<dbReference type="AlphaFoldDB" id="E1Z745"/>
<organism evidence="2">
    <name type="scientific">Chlorella variabilis</name>
    <name type="common">Green alga</name>
    <dbReference type="NCBI Taxonomy" id="554065"/>
    <lineage>
        <taxon>Eukaryota</taxon>
        <taxon>Viridiplantae</taxon>
        <taxon>Chlorophyta</taxon>
        <taxon>core chlorophytes</taxon>
        <taxon>Trebouxiophyceae</taxon>
        <taxon>Chlorellales</taxon>
        <taxon>Chlorellaceae</taxon>
        <taxon>Chlorella clade</taxon>
        <taxon>Chlorella</taxon>
    </lineage>
</organism>
<evidence type="ECO:0000313" key="2">
    <source>
        <dbReference type="Proteomes" id="UP000008141"/>
    </source>
</evidence>
<name>E1Z745_CHLVA</name>
<dbReference type="GeneID" id="17357499"/>
<accession>E1Z745</accession>
<dbReference type="RefSeq" id="XP_005850206.1">
    <property type="nucleotide sequence ID" value="XM_005850144.1"/>
</dbReference>
<dbReference type="Gene3D" id="3.30.428.40">
    <property type="entry name" value="Protein of unknown function DUF3067"/>
    <property type="match status" value="1"/>
</dbReference>
<dbReference type="OrthoDB" id="5234at2759"/>
<protein>
    <submittedName>
        <fullName evidence="1">Uncharacterized protein</fullName>
    </submittedName>
</protein>
<dbReference type="InterPro" id="IPR021420">
    <property type="entry name" value="DUF3067"/>
</dbReference>
<dbReference type="OMA" id="WRYLEQQ"/>
<sequence>ISGTELRDLVFDKWGRNYDVRLQCRVLPASPSVQVMWRYLEQQSFPLTEQEYQLQLDAVAEYLNLW</sequence>
<evidence type="ECO:0000313" key="1">
    <source>
        <dbReference type="EMBL" id="EFN58104.1"/>
    </source>
</evidence>
<dbReference type="Pfam" id="PF11267">
    <property type="entry name" value="DUF3067"/>
    <property type="match status" value="1"/>
</dbReference>
<feature type="non-terminal residue" evidence="1">
    <location>
        <position position="66"/>
    </location>
</feature>
<dbReference type="PANTHER" id="PTHR35126:SF1">
    <property type="entry name" value="DUF3067 DOMAIN-CONTAINING PROTEIN"/>
    <property type="match status" value="1"/>
</dbReference>
<gene>
    <name evidence="1" type="ORF">CHLNCDRAFT_15282</name>
</gene>
<dbReference type="InParanoid" id="E1Z745"/>
<dbReference type="STRING" id="554065.E1Z745"/>
<dbReference type="KEGG" id="cvr:CHLNCDRAFT_15282"/>
<proteinExistence type="predicted"/>
<dbReference type="EMBL" id="GL433838">
    <property type="protein sequence ID" value="EFN58104.1"/>
    <property type="molecule type" value="Genomic_DNA"/>
</dbReference>
<feature type="non-terminal residue" evidence="1">
    <location>
        <position position="1"/>
    </location>
</feature>